<dbReference type="Gene3D" id="1.10.10.10">
    <property type="entry name" value="Winged helix-like DNA-binding domain superfamily/Winged helix DNA-binding domain"/>
    <property type="match status" value="1"/>
</dbReference>
<dbReference type="PANTHER" id="PTHR33221">
    <property type="entry name" value="WINGED HELIX-TURN-HELIX TRANSCRIPTIONAL REGULATOR, RRF2 FAMILY"/>
    <property type="match status" value="1"/>
</dbReference>
<dbReference type="InterPro" id="IPR036390">
    <property type="entry name" value="WH_DNA-bd_sf"/>
</dbReference>
<dbReference type="Pfam" id="PF02082">
    <property type="entry name" value="Rrf2"/>
    <property type="match status" value="1"/>
</dbReference>
<comment type="caution">
    <text evidence="1">The sequence shown here is derived from an EMBL/GenBank/DDBJ whole genome shotgun (WGS) entry which is preliminary data.</text>
</comment>
<name>A0ABR7EGY8_9FIRM</name>
<evidence type="ECO:0000313" key="1">
    <source>
        <dbReference type="EMBL" id="MBC5649016.1"/>
    </source>
</evidence>
<dbReference type="InterPro" id="IPR000944">
    <property type="entry name" value="Tscrpt_reg_Rrf2"/>
</dbReference>
<accession>A0ABR7EGY8</accession>
<sequence>MKITTIYAARILGYITMKGNALTTAGEIVENVDISYQYCLKVMNEMKRAGILVSEQGCKGGYRMKKRPEDVSVYEILDLFEYNHSNENDREELKRDPFSRFMKQIYEEAAKNLKRFTIADVYGKENEKMMQEEMAVAE</sequence>
<dbReference type="PANTHER" id="PTHR33221:SF14">
    <property type="entry name" value="HTH-TYPE TRANSCRIPTIONAL REGULATOR AQ_268-RELATED"/>
    <property type="match status" value="1"/>
</dbReference>
<gene>
    <name evidence="1" type="ORF">H8S18_11765</name>
</gene>
<dbReference type="PROSITE" id="PS51197">
    <property type="entry name" value="HTH_RRF2_2"/>
    <property type="match status" value="1"/>
</dbReference>
<organism evidence="1 2">
    <name type="scientific">Christensenella tenuis</name>
    <dbReference type="NCBI Taxonomy" id="2763033"/>
    <lineage>
        <taxon>Bacteria</taxon>
        <taxon>Bacillati</taxon>
        <taxon>Bacillota</taxon>
        <taxon>Clostridia</taxon>
        <taxon>Christensenellales</taxon>
        <taxon>Christensenellaceae</taxon>
        <taxon>Christensenella</taxon>
    </lineage>
</organism>
<dbReference type="InterPro" id="IPR036388">
    <property type="entry name" value="WH-like_DNA-bd_sf"/>
</dbReference>
<proteinExistence type="predicted"/>
<reference evidence="1 2" key="1">
    <citation type="submission" date="2020-08" db="EMBL/GenBank/DDBJ databases">
        <title>Genome public.</title>
        <authorList>
            <person name="Liu C."/>
            <person name="Sun Q."/>
        </authorList>
    </citation>
    <scope>NUCLEOTIDE SEQUENCE [LARGE SCALE GENOMIC DNA]</scope>
    <source>
        <strain evidence="1 2">NSJ-35</strain>
    </source>
</reference>
<keyword evidence="2" id="KW-1185">Reference proteome</keyword>
<dbReference type="Proteomes" id="UP000606889">
    <property type="component" value="Unassembled WGS sequence"/>
</dbReference>
<dbReference type="RefSeq" id="WP_186858464.1">
    <property type="nucleotide sequence ID" value="NZ_JACOON010000006.1"/>
</dbReference>
<dbReference type="EMBL" id="JACOON010000006">
    <property type="protein sequence ID" value="MBC5649016.1"/>
    <property type="molecule type" value="Genomic_DNA"/>
</dbReference>
<evidence type="ECO:0000313" key="2">
    <source>
        <dbReference type="Proteomes" id="UP000606889"/>
    </source>
</evidence>
<dbReference type="SUPFAM" id="SSF46785">
    <property type="entry name" value="Winged helix' DNA-binding domain"/>
    <property type="match status" value="1"/>
</dbReference>
<protein>
    <submittedName>
        <fullName evidence="1">Rrf2 family transcriptional regulator</fullName>
    </submittedName>
</protein>